<dbReference type="PROSITE" id="PS01124">
    <property type="entry name" value="HTH_ARAC_FAMILY_2"/>
    <property type="match status" value="1"/>
</dbReference>
<dbReference type="SUPFAM" id="SSF46689">
    <property type="entry name" value="Homeodomain-like"/>
    <property type="match status" value="2"/>
</dbReference>
<dbReference type="GO" id="GO:0003700">
    <property type="term" value="F:DNA-binding transcription factor activity"/>
    <property type="evidence" value="ECO:0007669"/>
    <property type="project" value="InterPro"/>
</dbReference>
<dbReference type="EMBL" id="CP034328">
    <property type="protein sequence ID" value="AZL58192.1"/>
    <property type="molecule type" value="Genomic_DNA"/>
</dbReference>
<dbReference type="SMART" id="SM00342">
    <property type="entry name" value="HTH_ARAC"/>
    <property type="match status" value="1"/>
</dbReference>
<evidence type="ECO:0000256" key="3">
    <source>
        <dbReference type="ARBA" id="ARBA00023163"/>
    </source>
</evidence>
<dbReference type="InterPro" id="IPR018060">
    <property type="entry name" value="HTH_AraC"/>
</dbReference>
<keyword evidence="3" id="KW-0804">Transcription</keyword>
<dbReference type="InterPro" id="IPR009057">
    <property type="entry name" value="Homeodomain-like_sf"/>
</dbReference>
<name>A0A3S8U3J3_9RHOB</name>
<sequence>MFTESLRLAIHGRNGAITTELLTIGTSGLTIGRVVSTGHEIELREADNITFLLPRAGRLDIHVSSKNYAVYSGRLTAFRPTDRRTRSVADPIANFHAATLQVPMARMRDLALAADTTTDRAFPQDGVAFQGEVGLFLTRSLPQLADTLFLRPSLAIPPRAIEAIVYLIDDQLCELIEMQAVHASSRRILPALHRVRQAEDLMHAQSDDPVSIMEIAQALGVSLRSLQLAFNEVYGGLSPRDYLTRIRLDKARKRLLSANGDGQVTTIALESGFFHLSRFAQAYARTFGERPSETLARRRV</sequence>
<dbReference type="AlphaFoldDB" id="A0A3S8U3J3"/>
<keyword evidence="6" id="KW-1185">Reference proteome</keyword>
<evidence type="ECO:0000313" key="6">
    <source>
        <dbReference type="Proteomes" id="UP000282002"/>
    </source>
</evidence>
<dbReference type="PANTHER" id="PTHR46796">
    <property type="entry name" value="HTH-TYPE TRANSCRIPTIONAL ACTIVATOR RHAS-RELATED"/>
    <property type="match status" value="1"/>
</dbReference>
<dbReference type="Pfam" id="PF12833">
    <property type="entry name" value="HTH_18"/>
    <property type="match status" value="1"/>
</dbReference>
<evidence type="ECO:0000259" key="4">
    <source>
        <dbReference type="PROSITE" id="PS01124"/>
    </source>
</evidence>
<dbReference type="KEGG" id="taw:EI545_04665"/>
<dbReference type="Gene3D" id="1.10.10.60">
    <property type="entry name" value="Homeodomain-like"/>
    <property type="match status" value="1"/>
</dbReference>
<dbReference type="GO" id="GO:0043565">
    <property type="term" value="F:sequence-specific DNA binding"/>
    <property type="evidence" value="ECO:0007669"/>
    <property type="project" value="InterPro"/>
</dbReference>
<evidence type="ECO:0000313" key="5">
    <source>
        <dbReference type="EMBL" id="AZL58192.1"/>
    </source>
</evidence>
<gene>
    <name evidence="5" type="ORF">EI545_04665</name>
</gene>
<evidence type="ECO:0000256" key="2">
    <source>
        <dbReference type="ARBA" id="ARBA00023125"/>
    </source>
</evidence>
<organism evidence="5 6">
    <name type="scientific">Tabrizicola piscis</name>
    <dbReference type="NCBI Taxonomy" id="2494374"/>
    <lineage>
        <taxon>Bacteria</taxon>
        <taxon>Pseudomonadati</taxon>
        <taxon>Pseudomonadota</taxon>
        <taxon>Alphaproteobacteria</taxon>
        <taxon>Rhodobacterales</taxon>
        <taxon>Paracoccaceae</taxon>
        <taxon>Tabrizicola</taxon>
    </lineage>
</organism>
<keyword evidence="2" id="KW-0238">DNA-binding</keyword>
<feature type="domain" description="HTH araC/xylS-type" evidence="4">
    <location>
        <begin position="196"/>
        <end position="297"/>
    </location>
</feature>
<dbReference type="PANTHER" id="PTHR46796:SF12">
    <property type="entry name" value="HTH-TYPE DNA-BINDING TRANSCRIPTIONAL ACTIVATOR EUTR"/>
    <property type="match status" value="1"/>
</dbReference>
<reference evidence="5 6" key="1">
    <citation type="submission" date="2018-12" db="EMBL/GenBank/DDBJ databases">
        <title>Complete genome sequencing of Tabrizicola sp. K13M18.</title>
        <authorList>
            <person name="Bae J.-W."/>
        </authorList>
    </citation>
    <scope>NUCLEOTIDE SEQUENCE [LARGE SCALE GENOMIC DNA]</scope>
    <source>
        <strain evidence="5 6">K13M18</strain>
    </source>
</reference>
<dbReference type="RefSeq" id="WP_125324393.1">
    <property type="nucleotide sequence ID" value="NZ_CP034328.1"/>
</dbReference>
<accession>A0A3S8U3J3</accession>
<dbReference type="InterPro" id="IPR050204">
    <property type="entry name" value="AraC_XylS_family_regulators"/>
</dbReference>
<proteinExistence type="predicted"/>
<dbReference type="OrthoDB" id="9802263at2"/>
<dbReference type="Proteomes" id="UP000282002">
    <property type="component" value="Chromosome"/>
</dbReference>
<evidence type="ECO:0000256" key="1">
    <source>
        <dbReference type="ARBA" id="ARBA00023015"/>
    </source>
</evidence>
<protein>
    <submittedName>
        <fullName evidence="5">AraC family transcriptional regulator</fullName>
    </submittedName>
</protein>
<keyword evidence="1" id="KW-0805">Transcription regulation</keyword>